<proteinExistence type="predicted"/>
<dbReference type="EMBL" id="FCOE02000003">
    <property type="protein sequence ID" value="SAK49495.1"/>
    <property type="molecule type" value="Genomic_DNA"/>
</dbReference>
<dbReference type="STRING" id="1777141.AWB80_01354"/>
<dbReference type="AlphaFoldDB" id="A0A157ZVG4"/>
<dbReference type="NCBIfam" id="NF033419">
    <property type="entry name" value="T6SS_TagK_dom"/>
    <property type="match status" value="1"/>
</dbReference>
<accession>A0A157ZVG4</accession>
<reference evidence="1" key="1">
    <citation type="submission" date="2016-01" db="EMBL/GenBank/DDBJ databases">
        <authorList>
            <person name="Peeters C."/>
        </authorList>
    </citation>
    <scope>NUCLEOTIDE SEQUENCE [LARGE SCALE GENOMIC DNA]</scope>
    <source>
        <strain evidence="1">LMG 29323</strain>
    </source>
</reference>
<dbReference type="RefSeq" id="WP_061173874.1">
    <property type="nucleotide sequence ID" value="NZ_FCOE02000003.1"/>
</dbReference>
<keyword evidence="2" id="KW-1185">Reference proteome</keyword>
<dbReference type="OrthoDB" id="8613119at2"/>
<comment type="caution">
    <text evidence="1">The sequence shown here is derived from an EMBL/GenBank/DDBJ whole genome shotgun (WGS) entry which is preliminary data.</text>
</comment>
<evidence type="ECO:0000313" key="2">
    <source>
        <dbReference type="Proteomes" id="UP000054911"/>
    </source>
</evidence>
<sequence length="192" mass="20729">MNMEERIEPAGFAPSKGDGGELVFPLPDSDAFVIPEAGVPVSVEPGQSDIIGVLTARYYEALEGARSLPADNWEHSDAPMIEPITVPETYPAGARAPADRAISEWLGAPDSLEQAFGTLHDVDDYLAEPRAVPEILEMFAPVQGRASAAERSARVTPELARREHHTLAIDSPMQQTFGVFARREHVASKGDV</sequence>
<dbReference type="Proteomes" id="UP000054911">
    <property type="component" value="Unassembled WGS sequence"/>
</dbReference>
<gene>
    <name evidence="1" type="ORF">AWB80_01354</name>
</gene>
<organism evidence="1 2">
    <name type="scientific">Caballeronia pedi</name>
    <dbReference type="NCBI Taxonomy" id="1777141"/>
    <lineage>
        <taxon>Bacteria</taxon>
        <taxon>Pseudomonadati</taxon>
        <taxon>Pseudomonadota</taxon>
        <taxon>Betaproteobacteria</taxon>
        <taxon>Burkholderiales</taxon>
        <taxon>Burkholderiaceae</taxon>
        <taxon>Caballeronia</taxon>
    </lineage>
</organism>
<name>A0A157ZVG4_9BURK</name>
<protein>
    <submittedName>
        <fullName evidence="1">Uncharacterized protein</fullName>
    </submittedName>
</protein>
<dbReference type="InterPro" id="IPR047914">
    <property type="entry name" value="TagK-like_C"/>
</dbReference>
<evidence type="ECO:0000313" key="1">
    <source>
        <dbReference type="EMBL" id="SAK49495.1"/>
    </source>
</evidence>